<dbReference type="SUPFAM" id="SSF52540">
    <property type="entry name" value="P-loop containing nucleoside triphosphate hydrolases"/>
    <property type="match status" value="1"/>
</dbReference>
<dbReference type="GO" id="GO:0003887">
    <property type="term" value="F:DNA-directed DNA polymerase activity"/>
    <property type="evidence" value="ECO:0007669"/>
    <property type="project" value="UniProtKB-EC"/>
</dbReference>
<dbReference type="RefSeq" id="WP_036097905.1">
    <property type="nucleotide sequence ID" value="NZ_AODF01000027.1"/>
</dbReference>
<keyword evidence="4 9" id="KW-0548">Nucleotidyltransferase</keyword>
<dbReference type="Proteomes" id="UP000019249">
    <property type="component" value="Unassembled WGS sequence"/>
</dbReference>
<evidence type="ECO:0000256" key="7">
    <source>
        <dbReference type="ARBA" id="ARBA00049244"/>
    </source>
</evidence>
<evidence type="ECO:0000259" key="8">
    <source>
        <dbReference type="SMART" id="SM00382"/>
    </source>
</evidence>
<gene>
    <name evidence="9" type="ORF">MFLO_11859</name>
</gene>
<dbReference type="InterPro" id="IPR004622">
    <property type="entry name" value="DNA_pol_HolB"/>
</dbReference>
<comment type="caution">
    <text evidence="9">The sequence shown here is derived from an EMBL/GenBank/DDBJ whole genome shotgun (WGS) entry which is preliminary data.</text>
</comment>
<dbReference type="InterPro" id="IPR003593">
    <property type="entry name" value="AAA+_ATPase"/>
</dbReference>
<comment type="catalytic activity">
    <reaction evidence="7">
        <text>DNA(n) + a 2'-deoxyribonucleoside 5'-triphosphate = DNA(n+1) + diphosphate</text>
        <dbReference type="Rhea" id="RHEA:22508"/>
        <dbReference type="Rhea" id="RHEA-COMP:17339"/>
        <dbReference type="Rhea" id="RHEA-COMP:17340"/>
        <dbReference type="ChEBI" id="CHEBI:33019"/>
        <dbReference type="ChEBI" id="CHEBI:61560"/>
        <dbReference type="ChEBI" id="CHEBI:173112"/>
        <dbReference type="EC" id="2.7.7.7"/>
    </reaction>
</comment>
<dbReference type="CDD" id="cd00009">
    <property type="entry name" value="AAA"/>
    <property type="match status" value="1"/>
</dbReference>
<protein>
    <recommendedName>
        <fullName evidence="2">DNA polymerase III subunit delta'</fullName>
        <ecNumber evidence="1">2.7.7.7</ecNumber>
    </recommendedName>
</protein>
<dbReference type="PANTHER" id="PTHR11669">
    <property type="entry name" value="REPLICATION FACTOR C / DNA POLYMERASE III GAMMA-TAU SUBUNIT"/>
    <property type="match status" value="1"/>
</dbReference>
<accession>A0ABP3AWB2</accession>
<organism evidence="9 10">
    <name type="scientific">Listeria floridensis FSL S10-1187</name>
    <dbReference type="NCBI Taxonomy" id="1265817"/>
    <lineage>
        <taxon>Bacteria</taxon>
        <taxon>Bacillati</taxon>
        <taxon>Bacillota</taxon>
        <taxon>Bacilli</taxon>
        <taxon>Bacillales</taxon>
        <taxon>Listeriaceae</taxon>
        <taxon>Listeria</taxon>
    </lineage>
</organism>
<evidence type="ECO:0000256" key="2">
    <source>
        <dbReference type="ARBA" id="ARBA00014363"/>
    </source>
</evidence>
<dbReference type="NCBIfam" id="TIGR00678">
    <property type="entry name" value="holB"/>
    <property type="match status" value="1"/>
</dbReference>
<sequence>MRLQDELEELQPVVINLFKRSKRENRLSHGYLFSGPSGVGKKRMALWLAQSLFCLEQTSEIFACSECVNCTRIANDNHPDVHWLAPDGASIKIDQVRGIRSELIKQGMESNKKVLIIDEADKMTVQSANSLLKFIEEPEEGTLLLFLTTNPAKILPTIASRLQPVTFRELPFDQLVKKLEQVGISEQKVRIFASITGSIKEAEQLNEDEFFSEARNASIKLYEGLHHNGPNPLIFIQETWMPLFKEKKGMAMGLDLLLLLYRDVLHLMLNENYTVISASQIEWLKRDALQFSLPEITREIEAVLEAKTKLDSNMNAQLLMEQLVLKLQGGHGFA</sequence>
<evidence type="ECO:0000256" key="1">
    <source>
        <dbReference type="ARBA" id="ARBA00012417"/>
    </source>
</evidence>
<dbReference type="EC" id="2.7.7.7" evidence="1"/>
<dbReference type="EMBL" id="AODF01000027">
    <property type="protein sequence ID" value="EUJ28838.1"/>
    <property type="molecule type" value="Genomic_DNA"/>
</dbReference>
<evidence type="ECO:0000313" key="9">
    <source>
        <dbReference type="EMBL" id="EUJ28838.1"/>
    </source>
</evidence>
<proteinExistence type="predicted"/>
<keyword evidence="5" id="KW-0235">DNA replication</keyword>
<dbReference type="Pfam" id="PF13177">
    <property type="entry name" value="DNA_pol3_delta2"/>
    <property type="match status" value="1"/>
</dbReference>
<dbReference type="InterPro" id="IPR050238">
    <property type="entry name" value="DNA_Rep/Repair_Clamp_Loader"/>
</dbReference>
<keyword evidence="6" id="KW-0239">DNA-directed DNA polymerase</keyword>
<dbReference type="SMART" id="SM00382">
    <property type="entry name" value="AAA"/>
    <property type="match status" value="1"/>
</dbReference>
<evidence type="ECO:0000256" key="3">
    <source>
        <dbReference type="ARBA" id="ARBA00022679"/>
    </source>
</evidence>
<name>A0ABP3AWB2_9LIST</name>
<evidence type="ECO:0000256" key="4">
    <source>
        <dbReference type="ARBA" id="ARBA00022695"/>
    </source>
</evidence>
<dbReference type="InterPro" id="IPR015199">
    <property type="entry name" value="DNA_pol_III_delta_C"/>
</dbReference>
<dbReference type="PANTHER" id="PTHR11669:SF8">
    <property type="entry name" value="DNA POLYMERASE III SUBUNIT DELTA"/>
    <property type="match status" value="1"/>
</dbReference>
<reference evidence="9 10" key="1">
    <citation type="journal article" date="2014" name="Int. J. Syst. Evol. Microbiol.">
        <title>Listeria floridensis sp. nov., Listeria aquatica sp. nov., Listeria cornellensis sp. nov., Listeria riparia sp. nov. and Listeria grandensis sp. nov., from agricultural and natural environments.</title>
        <authorList>
            <person name="den Bakker H.C."/>
            <person name="Warchocki S."/>
            <person name="Wright E.M."/>
            <person name="Allred A.F."/>
            <person name="Ahlstrom C."/>
            <person name="Manuel C.S."/>
            <person name="Stasiewicz M.J."/>
            <person name="Burrell A."/>
            <person name="Roof S."/>
            <person name="Strawn L."/>
            <person name="Fortes E.D."/>
            <person name="Nightingale K.K."/>
            <person name="Kephart D."/>
            <person name="Wiedmann M."/>
        </authorList>
    </citation>
    <scope>NUCLEOTIDE SEQUENCE [LARGE SCALE GENOMIC DNA]</scope>
    <source>
        <strain evidence="9 10">FSL S10-1187</strain>
    </source>
</reference>
<evidence type="ECO:0000256" key="6">
    <source>
        <dbReference type="ARBA" id="ARBA00022932"/>
    </source>
</evidence>
<evidence type="ECO:0000313" key="10">
    <source>
        <dbReference type="Proteomes" id="UP000019249"/>
    </source>
</evidence>
<evidence type="ECO:0000256" key="5">
    <source>
        <dbReference type="ARBA" id="ARBA00022705"/>
    </source>
</evidence>
<dbReference type="Pfam" id="PF09115">
    <property type="entry name" value="DNApol3-delta_C"/>
    <property type="match status" value="1"/>
</dbReference>
<dbReference type="Gene3D" id="3.40.50.300">
    <property type="entry name" value="P-loop containing nucleotide triphosphate hydrolases"/>
    <property type="match status" value="1"/>
</dbReference>
<dbReference type="NCBIfam" id="NF005972">
    <property type="entry name" value="PRK08058.1"/>
    <property type="match status" value="1"/>
</dbReference>
<keyword evidence="3 9" id="KW-0808">Transferase</keyword>
<feature type="domain" description="AAA+ ATPase" evidence="8">
    <location>
        <begin position="27"/>
        <end position="172"/>
    </location>
</feature>
<keyword evidence="10" id="KW-1185">Reference proteome</keyword>
<dbReference type="InterPro" id="IPR027417">
    <property type="entry name" value="P-loop_NTPase"/>
</dbReference>